<dbReference type="SUPFAM" id="SSF52518">
    <property type="entry name" value="Thiamin diphosphate-binding fold (THDP-binding)"/>
    <property type="match status" value="1"/>
</dbReference>
<dbReference type="PANTHER" id="PTHR43257:SF2">
    <property type="entry name" value="PYRUVATE DEHYDROGENASE E1 COMPONENT SUBUNIT BETA"/>
    <property type="match status" value="1"/>
</dbReference>
<feature type="domain" description="Transketolase-like pyrimidine-binding" evidence="4">
    <location>
        <begin position="4"/>
        <end position="172"/>
    </location>
</feature>
<keyword evidence="5" id="KW-0670">Pyruvate</keyword>
<sequence length="335" mass="34665">MARLRFGEAIDAAVAAEMARDPRVVVIGEDVHLLRAPLYARFGAERVLAAPISEAAFVGAAVGAAMAGLRPVVELMLVDFLGSCLDAVLNQMAKIEAFSGGGWTCPLVVRATCGGGYGDGGQHEQALWGLLSGIPGLTVVVPSTPADAAGLLTAAIRHDGPVFFLEHKLLSESWLEYLGRGGRDTVTFDVPADGAEGEVDPGIAIPIGRAAIRRTGGDLTIVSLAVGVHRALAAADVLAKDGLACEVLDLRTTRPLDRAAVAASVARTGRLLVVDEDYREAGLSGELAAVALEAGLAPRFGRVCVEDTLPYARPLEDAALPGVARIVAAARRLVA</sequence>
<name>A0ABM7X2F3_9BACT</name>
<evidence type="ECO:0000256" key="3">
    <source>
        <dbReference type="ARBA" id="ARBA00023052"/>
    </source>
</evidence>
<dbReference type="Proteomes" id="UP001162891">
    <property type="component" value="Chromosome"/>
</dbReference>
<keyword evidence="3" id="KW-0786">Thiamine pyrophosphate</keyword>
<dbReference type="InterPro" id="IPR005475">
    <property type="entry name" value="Transketolase-like_Pyr-bd"/>
</dbReference>
<evidence type="ECO:0000256" key="1">
    <source>
        <dbReference type="ARBA" id="ARBA00001964"/>
    </source>
</evidence>
<protein>
    <submittedName>
        <fullName evidence="5">Pyruvate dehydrogenase E1 component subunit beta</fullName>
    </submittedName>
</protein>
<accession>A0ABM7X2F3</accession>
<evidence type="ECO:0000259" key="4">
    <source>
        <dbReference type="SMART" id="SM00861"/>
    </source>
</evidence>
<dbReference type="InterPro" id="IPR029061">
    <property type="entry name" value="THDP-binding"/>
</dbReference>
<proteinExistence type="predicted"/>
<dbReference type="InterPro" id="IPR009014">
    <property type="entry name" value="Transketo_C/PFOR_II"/>
</dbReference>
<dbReference type="RefSeq" id="WP_248355176.1">
    <property type="nucleotide sequence ID" value="NZ_AP025591.1"/>
</dbReference>
<evidence type="ECO:0000313" key="6">
    <source>
        <dbReference type="Proteomes" id="UP001162891"/>
    </source>
</evidence>
<keyword evidence="6" id="KW-1185">Reference proteome</keyword>
<keyword evidence="2" id="KW-0560">Oxidoreductase</keyword>
<evidence type="ECO:0000256" key="2">
    <source>
        <dbReference type="ARBA" id="ARBA00023002"/>
    </source>
</evidence>
<dbReference type="Pfam" id="PF02779">
    <property type="entry name" value="Transket_pyr"/>
    <property type="match status" value="1"/>
</dbReference>
<dbReference type="PANTHER" id="PTHR43257">
    <property type="entry name" value="PYRUVATE DEHYDROGENASE E1 COMPONENT BETA SUBUNIT"/>
    <property type="match status" value="1"/>
</dbReference>
<evidence type="ECO:0000313" key="5">
    <source>
        <dbReference type="EMBL" id="BDG05963.1"/>
    </source>
</evidence>
<comment type="cofactor">
    <cofactor evidence="1">
        <name>thiamine diphosphate</name>
        <dbReference type="ChEBI" id="CHEBI:58937"/>
    </cofactor>
</comment>
<dbReference type="Gene3D" id="3.40.50.970">
    <property type="match status" value="1"/>
</dbReference>
<dbReference type="Pfam" id="PF02780">
    <property type="entry name" value="Transketolase_C"/>
    <property type="match status" value="1"/>
</dbReference>
<organism evidence="5 6">
    <name type="scientific">Anaeromyxobacter oryzae</name>
    <dbReference type="NCBI Taxonomy" id="2918170"/>
    <lineage>
        <taxon>Bacteria</taxon>
        <taxon>Pseudomonadati</taxon>
        <taxon>Myxococcota</taxon>
        <taxon>Myxococcia</taxon>
        <taxon>Myxococcales</taxon>
        <taxon>Cystobacterineae</taxon>
        <taxon>Anaeromyxobacteraceae</taxon>
        <taxon>Anaeromyxobacter</taxon>
    </lineage>
</organism>
<dbReference type="SMART" id="SM00861">
    <property type="entry name" value="Transket_pyr"/>
    <property type="match status" value="1"/>
</dbReference>
<reference evidence="6" key="1">
    <citation type="journal article" date="2022" name="Int. J. Syst. Evol. Microbiol.">
        <title>Anaeromyxobacter oryzae sp. nov., Anaeromyxobacter diazotrophicus sp. nov. and Anaeromyxobacter paludicola sp. nov., isolated from paddy soils.</title>
        <authorList>
            <person name="Itoh H."/>
            <person name="Xu Z."/>
            <person name="Mise K."/>
            <person name="Masuda Y."/>
            <person name="Ushijima N."/>
            <person name="Hayakawa C."/>
            <person name="Shiratori Y."/>
            <person name="Senoo K."/>
        </authorList>
    </citation>
    <scope>NUCLEOTIDE SEQUENCE [LARGE SCALE GENOMIC DNA]</scope>
    <source>
        <strain evidence="6">Red232</strain>
    </source>
</reference>
<gene>
    <name evidence="5" type="primary">pdhB_2</name>
    <name evidence="5" type="ORF">AMOR_49590</name>
</gene>
<dbReference type="InterPro" id="IPR033248">
    <property type="entry name" value="Transketolase_C"/>
</dbReference>
<dbReference type="SUPFAM" id="SSF52922">
    <property type="entry name" value="TK C-terminal domain-like"/>
    <property type="match status" value="1"/>
</dbReference>
<dbReference type="Gene3D" id="3.40.50.920">
    <property type="match status" value="1"/>
</dbReference>
<dbReference type="EMBL" id="AP025591">
    <property type="protein sequence ID" value="BDG05963.1"/>
    <property type="molecule type" value="Genomic_DNA"/>
</dbReference>